<dbReference type="InterPro" id="IPR036514">
    <property type="entry name" value="SGNH_hydro_sf"/>
</dbReference>
<dbReference type="Gene3D" id="3.40.50.1110">
    <property type="entry name" value="SGNH hydrolase"/>
    <property type="match status" value="1"/>
</dbReference>
<dbReference type="SUPFAM" id="SSF52266">
    <property type="entry name" value="SGNH hydrolase"/>
    <property type="match status" value="1"/>
</dbReference>
<accession>A0A7Y9B0X0</accession>
<keyword evidence="3" id="KW-1185">Reference proteome</keyword>
<dbReference type="GO" id="GO:0004622">
    <property type="term" value="F:phosphatidylcholine lysophospholipase activity"/>
    <property type="evidence" value="ECO:0007669"/>
    <property type="project" value="TreeGrafter"/>
</dbReference>
<sequence length="227" mass="25996">MTEFCVLGDSIAKGIIFDEIRQKYALLNDNFIALLQKDFGSTFRNFASFGATTSKGSKILDKRYSNIKDYKYTLIEFGGNDCNINWNEVSVSPNCEHCAETPLSEFKEQYEHIIEKTMLAGSRPILLTLPPLDGKRFFRWVSRDLNKDNIMKYLGGDILSIEKWQSDYNDMVIRLADEYGIQLFDIRKPFLDLGDYSDYICADGMHPNAAGHKLIAKFLRKELAALD</sequence>
<reference evidence="2 3" key="1">
    <citation type="submission" date="2020-06" db="EMBL/GenBank/DDBJ databases">
        <title>Mogibacterium timidum strain W9173 genomic sequence.</title>
        <authorList>
            <person name="Wade W.G."/>
            <person name="Johnston C.D."/>
            <person name="Chen T."/>
            <person name="Dewhirst F.E."/>
        </authorList>
    </citation>
    <scope>NUCLEOTIDE SEQUENCE [LARGE SCALE GENOMIC DNA]</scope>
    <source>
        <strain evidence="2 3">W9173</strain>
    </source>
</reference>
<dbReference type="Pfam" id="PF13472">
    <property type="entry name" value="Lipase_GDSL_2"/>
    <property type="match status" value="1"/>
</dbReference>
<dbReference type="PANTHER" id="PTHR30383">
    <property type="entry name" value="THIOESTERASE 1/PROTEASE 1/LYSOPHOSPHOLIPASE L1"/>
    <property type="match status" value="1"/>
</dbReference>
<feature type="domain" description="SGNH hydrolase-type esterase" evidence="1">
    <location>
        <begin position="6"/>
        <end position="214"/>
    </location>
</feature>
<proteinExistence type="predicted"/>
<dbReference type="PANTHER" id="PTHR30383:SF5">
    <property type="entry name" value="SGNH HYDROLASE-TYPE ESTERASE DOMAIN-CONTAINING PROTEIN"/>
    <property type="match status" value="1"/>
</dbReference>
<dbReference type="InterPro" id="IPR051532">
    <property type="entry name" value="Ester_Hydrolysis_Enzymes"/>
</dbReference>
<comment type="caution">
    <text evidence="2">The sequence shown here is derived from an EMBL/GenBank/DDBJ whole genome shotgun (WGS) entry which is preliminary data.</text>
</comment>
<evidence type="ECO:0000313" key="2">
    <source>
        <dbReference type="EMBL" id="NWO23569.1"/>
    </source>
</evidence>
<name>A0A7Y9B0X0_9FIRM</name>
<protein>
    <submittedName>
        <fullName evidence="2">SGNH/GDSL hydrolase family protein</fullName>
    </submittedName>
</protein>
<dbReference type="InterPro" id="IPR013830">
    <property type="entry name" value="SGNH_hydro"/>
</dbReference>
<gene>
    <name evidence="2" type="ORF">HW270_05770</name>
</gene>
<dbReference type="CDD" id="cd00229">
    <property type="entry name" value="SGNH_hydrolase"/>
    <property type="match status" value="1"/>
</dbReference>
<dbReference type="RefSeq" id="WP_009643694.1">
    <property type="nucleotide sequence ID" value="NZ_CAJPUB010000003.1"/>
</dbReference>
<dbReference type="AlphaFoldDB" id="A0A7Y9B0X0"/>
<keyword evidence="2" id="KW-0378">Hydrolase</keyword>
<evidence type="ECO:0000313" key="3">
    <source>
        <dbReference type="Proteomes" id="UP000526307"/>
    </source>
</evidence>
<evidence type="ECO:0000259" key="1">
    <source>
        <dbReference type="Pfam" id="PF13472"/>
    </source>
</evidence>
<dbReference type="EMBL" id="JABXYR010000002">
    <property type="protein sequence ID" value="NWO23569.1"/>
    <property type="molecule type" value="Genomic_DNA"/>
</dbReference>
<organism evidence="2 3">
    <name type="scientific">Mogibacterium timidum</name>
    <dbReference type="NCBI Taxonomy" id="35519"/>
    <lineage>
        <taxon>Bacteria</taxon>
        <taxon>Bacillati</taxon>
        <taxon>Bacillota</taxon>
        <taxon>Clostridia</taxon>
        <taxon>Peptostreptococcales</taxon>
        <taxon>Anaerovoracaceae</taxon>
        <taxon>Mogibacterium</taxon>
    </lineage>
</organism>
<dbReference type="Proteomes" id="UP000526307">
    <property type="component" value="Unassembled WGS sequence"/>
</dbReference>